<evidence type="ECO:0000256" key="1">
    <source>
        <dbReference type="SAM" id="MobiDB-lite"/>
    </source>
</evidence>
<evidence type="ECO:0000313" key="4">
    <source>
        <dbReference type="Proteomes" id="UP001328107"/>
    </source>
</evidence>
<dbReference type="EMBL" id="BTRK01000004">
    <property type="protein sequence ID" value="GMR49166.1"/>
    <property type="molecule type" value="Genomic_DNA"/>
</dbReference>
<feature type="non-terminal residue" evidence="3">
    <location>
        <position position="173"/>
    </location>
</feature>
<keyword evidence="2" id="KW-0812">Transmembrane</keyword>
<reference evidence="4" key="1">
    <citation type="submission" date="2022-10" db="EMBL/GenBank/DDBJ databases">
        <title>Genome assembly of Pristionchus species.</title>
        <authorList>
            <person name="Yoshida K."/>
            <person name="Sommer R.J."/>
        </authorList>
    </citation>
    <scope>NUCLEOTIDE SEQUENCE [LARGE SCALE GENOMIC DNA]</scope>
    <source>
        <strain evidence="4">RS5460</strain>
    </source>
</reference>
<evidence type="ECO:0000313" key="3">
    <source>
        <dbReference type="EMBL" id="GMR49166.1"/>
    </source>
</evidence>
<feature type="compositionally biased region" description="Basic and acidic residues" evidence="1">
    <location>
        <begin position="71"/>
        <end position="91"/>
    </location>
</feature>
<sequence>QSNLLDKSTNCNFLFTLFDSFGEIFCDQSLGGLNGIYAAIGLAVLSFFSATCGTVMIWHSMRAGKKKKKEDKKGEKKGEKDEKKDEKKEGEGGEEEVEYVMVQDGKNEKLKVGDQAQPMQAKMEPSPPESLVRRDGKLAVVQAVPTDPAAPDEKTNPSLLPNDALPGGAATDA</sequence>
<name>A0AAN5CR94_9BILA</name>
<dbReference type="PANTHER" id="PTHR11238">
    <property type="entry name" value="PROMININ ISOFORM D-RELATED"/>
    <property type="match status" value="1"/>
</dbReference>
<protein>
    <submittedName>
        <fullName evidence="3">Uncharacterized protein</fullName>
    </submittedName>
</protein>
<keyword evidence="4" id="KW-1185">Reference proteome</keyword>
<accession>A0AAN5CR94</accession>
<proteinExistence type="predicted"/>
<feature type="region of interest" description="Disordered" evidence="1">
    <location>
        <begin position="63"/>
        <end position="173"/>
    </location>
</feature>
<comment type="caution">
    <text evidence="3">The sequence shown here is derived from an EMBL/GenBank/DDBJ whole genome shotgun (WGS) entry which is preliminary data.</text>
</comment>
<keyword evidence="2" id="KW-1133">Transmembrane helix</keyword>
<dbReference type="PANTHER" id="PTHR11238:SF9">
    <property type="entry name" value="PROMININ, ISOFORM D"/>
    <property type="match status" value="1"/>
</dbReference>
<dbReference type="AlphaFoldDB" id="A0AAN5CR94"/>
<evidence type="ECO:0000256" key="2">
    <source>
        <dbReference type="SAM" id="Phobius"/>
    </source>
</evidence>
<feature type="transmembrane region" description="Helical" evidence="2">
    <location>
        <begin position="36"/>
        <end position="58"/>
    </location>
</feature>
<keyword evidence="2" id="KW-0472">Membrane</keyword>
<gene>
    <name evidence="3" type="ORF">PMAYCL1PPCAC_19361</name>
</gene>
<organism evidence="3 4">
    <name type="scientific">Pristionchus mayeri</name>
    <dbReference type="NCBI Taxonomy" id="1317129"/>
    <lineage>
        <taxon>Eukaryota</taxon>
        <taxon>Metazoa</taxon>
        <taxon>Ecdysozoa</taxon>
        <taxon>Nematoda</taxon>
        <taxon>Chromadorea</taxon>
        <taxon>Rhabditida</taxon>
        <taxon>Rhabditina</taxon>
        <taxon>Diplogasteromorpha</taxon>
        <taxon>Diplogasteroidea</taxon>
        <taxon>Neodiplogasteridae</taxon>
        <taxon>Pristionchus</taxon>
    </lineage>
</organism>
<dbReference type="Proteomes" id="UP001328107">
    <property type="component" value="Unassembled WGS sequence"/>
</dbReference>
<feature type="non-terminal residue" evidence="3">
    <location>
        <position position="1"/>
    </location>
</feature>